<dbReference type="Gene3D" id="3.40.350.10">
    <property type="entry name" value="Creatinase/prolidase N-terminal domain"/>
    <property type="match status" value="1"/>
</dbReference>
<dbReference type="InterPro" id="IPR050659">
    <property type="entry name" value="Peptidase_M24B"/>
</dbReference>
<organism evidence="2 3">
    <name type="scientific">Shinella curvata</name>
    <dbReference type="NCBI Taxonomy" id="1817964"/>
    <lineage>
        <taxon>Bacteria</taxon>
        <taxon>Pseudomonadati</taxon>
        <taxon>Pseudomonadota</taxon>
        <taxon>Alphaproteobacteria</taxon>
        <taxon>Hyphomicrobiales</taxon>
        <taxon>Rhizobiaceae</taxon>
        <taxon>Shinella</taxon>
    </lineage>
</organism>
<dbReference type="Proteomes" id="UP001177080">
    <property type="component" value="Unassembled WGS sequence"/>
</dbReference>
<comment type="caution">
    <text evidence="2">The sequence shown here is derived from an EMBL/GenBank/DDBJ whole genome shotgun (WGS) entry which is preliminary data.</text>
</comment>
<evidence type="ECO:0000259" key="1">
    <source>
        <dbReference type="Pfam" id="PF00557"/>
    </source>
</evidence>
<dbReference type="Gene3D" id="3.90.230.10">
    <property type="entry name" value="Creatinase/methionine aminopeptidase superfamily"/>
    <property type="match status" value="1"/>
</dbReference>
<keyword evidence="3" id="KW-1185">Reference proteome</keyword>
<dbReference type="RefSeq" id="WP_244762809.1">
    <property type="nucleotide sequence ID" value="NZ_JALJCJ010000006.1"/>
</dbReference>
<dbReference type="InterPro" id="IPR029149">
    <property type="entry name" value="Creatin/AminoP/Spt16_N"/>
</dbReference>
<name>A0ABT8XIL5_9HYPH</name>
<accession>A0ABT8XIL5</accession>
<dbReference type="InterPro" id="IPR036005">
    <property type="entry name" value="Creatinase/aminopeptidase-like"/>
</dbReference>
<dbReference type="PANTHER" id="PTHR46112:SF2">
    <property type="entry name" value="XAA-PRO AMINOPEPTIDASE P-RELATED"/>
    <property type="match status" value="1"/>
</dbReference>
<protein>
    <submittedName>
        <fullName evidence="2">Xaa-Pro peptidase family protein</fullName>
    </submittedName>
</protein>
<evidence type="ECO:0000313" key="3">
    <source>
        <dbReference type="Proteomes" id="UP001177080"/>
    </source>
</evidence>
<proteinExistence type="predicted"/>
<dbReference type="InterPro" id="IPR000994">
    <property type="entry name" value="Pept_M24"/>
</dbReference>
<feature type="domain" description="Peptidase M24" evidence="1">
    <location>
        <begin position="154"/>
        <end position="355"/>
    </location>
</feature>
<dbReference type="CDD" id="cd01066">
    <property type="entry name" value="APP_MetAP"/>
    <property type="match status" value="1"/>
</dbReference>
<reference evidence="2" key="1">
    <citation type="submission" date="2022-04" db="EMBL/GenBank/DDBJ databases">
        <title>Shinella lacus sp. nov., a novel member of the genus Shinella from water.</title>
        <authorList>
            <person name="Deng Y."/>
        </authorList>
    </citation>
    <scope>NUCLEOTIDE SEQUENCE</scope>
    <source>
        <strain evidence="2">JCM 31239</strain>
    </source>
</reference>
<dbReference type="PANTHER" id="PTHR46112">
    <property type="entry name" value="AMINOPEPTIDASE"/>
    <property type="match status" value="1"/>
</dbReference>
<sequence length="373" mass="39694">MDERLAKTIAAIRETGADWGLFTSPDGVAYALGHISGIEAGPSPFAGGPSLGIVGVNGETALLVTNLEAGTGSWADLVITYTGFSFKEATDIFANYVSQANALLRRLKVGGKIAVEPHALPASILPLLEDSVVVSVEPAFRRQRAIKTKTEIGLLREAALTASAGQQAFLSATRAGMSELDLFATIRLAMETRAGERLPVTGDLISGRERTSQFMGWPGNRILETGDPLICDLAPRVAGYWGDSCASAMIGTPSAGFEKLFGAARSALDMAIETIRPGLGIDALDQSLQATINRHGYSYAHHSGHSIGTGVHEWPRLVAYERESLKEDMVIMVEPTALDPDVGGVRLEYMLRVTATGCEVLTDFAHRPDIPSS</sequence>
<evidence type="ECO:0000313" key="2">
    <source>
        <dbReference type="EMBL" id="MDO6123542.1"/>
    </source>
</evidence>
<dbReference type="Pfam" id="PF00557">
    <property type="entry name" value="Peptidase_M24"/>
    <property type="match status" value="1"/>
</dbReference>
<dbReference type="SUPFAM" id="SSF53092">
    <property type="entry name" value="Creatinase/prolidase N-terminal domain"/>
    <property type="match status" value="1"/>
</dbReference>
<dbReference type="EMBL" id="WHSC02000008">
    <property type="protein sequence ID" value="MDO6123542.1"/>
    <property type="molecule type" value="Genomic_DNA"/>
</dbReference>
<gene>
    <name evidence="2" type="ORF">GB928_020305</name>
</gene>
<dbReference type="SUPFAM" id="SSF55920">
    <property type="entry name" value="Creatinase/aminopeptidase"/>
    <property type="match status" value="1"/>
</dbReference>